<organism evidence="3 4">
    <name type="scientific">Variovorax boronicumulans</name>
    <dbReference type="NCBI Taxonomy" id="436515"/>
    <lineage>
        <taxon>Bacteria</taxon>
        <taxon>Pseudomonadati</taxon>
        <taxon>Pseudomonadota</taxon>
        <taxon>Betaproteobacteria</taxon>
        <taxon>Burkholderiales</taxon>
        <taxon>Comamonadaceae</taxon>
        <taxon>Variovorax</taxon>
    </lineage>
</organism>
<dbReference type="Gene3D" id="1.10.10.2910">
    <property type="match status" value="1"/>
</dbReference>
<dbReference type="Gene3D" id="1.10.260.40">
    <property type="entry name" value="lambda repressor-like DNA-binding domains"/>
    <property type="match status" value="1"/>
</dbReference>
<dbReference type="InterPro" id="IPR010982">
    <property type="entry name" value="Lambda_DNA-bd_dom_sf"/>
</dbReference>
<dbReference type="PANTHER" id="PTHR43236:SF1">
    <property type="entry name" value="BLL7220 PROTEIN"/>
    <property type="match status" value="1"/>
</dbReference>
<proteinExistence type="inferred from homology"/>
<comment type="similarity">
    <text evidence="1">Belongs to the short-chain fatty acyl-CoA assimilation regulator (ScfR) family.</text>
</comment>
<dbReference type="Pfam" id="PF06114">
    <property type="entry name" value="Peptidase_M78"/>
    <property type="match status" value="1"/>
</dbReference>
<dbReference type="AlphaFoldDB" id="A0A250DFG6"/>
<protein>
    <recommendedName>
        <fullName evidence="2">HTH cro/C1-type domain-containing protein</fullName>
    </recommendedName>
</protein>
<evidence type="ECO:0000259" key="2">
    <source>
        <dbReference type="PROSITE" id="PS50943"/>
    </source>
</evidence>
<dbReference type="SMART" id="SM00530">
    <property type="entry name" value="HTH_XRE"/>
    <property type="match status" value="1"/>
</dbReference>
<dbReference type="EMBL" id="CP023284">
    <property type="protein sequence ID" value="ATA53107.1"/>
    <property type="molecule type" value="Genomic_DNA"/>
</dbReference>
<sequence length="356" mass="40258">MLIIGDMLTLAREYRALSQEELARRVGLSQAQIAKIEAGLKPDMDDTLGARIASALEFPPSFLSQDEILIGFGSSAYFYRKRATIPAPERKKIHSTVNLLRIAIKRVLPHVEIAPKRALPSWSVDDYGFSASNVARALRAHWHVPDGPIKDLTALVESAGVVVVCCSFGHKTIDATSLRLADMPPLIFMNSDVPGDRWRFTLAHELAHLVMHREPHDEMETEADAFAGEFLVPKDEFSPQVSRLPRLQIRDLIPMKRYWKVSIQALIFRAYEAGVITEAHKRNLFVRMSQLNMRQTEPEPIDLEVPSNLSRMFTTLMEGLHFTPKEVNDLLAWNDKETRELLPMKGPAPPRLLRVV</sequence>
<reference evidence="3 4" key="1">
    <citation type="submission" date="2017-09" db="EMBL/GenBank/DDBJ databases">
        <title>The diverse metabolic capabilities of V. boronicumulans make it an excellent choice for continued studies on novel biodegradation.</title>
        <authorList>
            <person name="Sun S."/>
        </authorList>
    </citation>
    <scope>NUCLEOTIDE SEQUENCE [LARGE SCALE GENOMIC DNA]</scope>
    <source>
        <strain evidence="3 4">J1</strain>
    </source>
</reference>
<name>A0A250DFG6_9BURK</name>
<dbReference type="SUPFAM" id="SSF47413">
    <property type="entry name" value="lambda repressor-like DNA-binding domains"/>
    <property type="match status" value="1"/>
</dbReference>
<dbReference type="Pfam" id="PF13560">
    <property type="entry name" value="HTH_31"/>
    <property type="match status" value="1"/>
</dbReference>
<dbReference type="KEGG" id="vbo:CKY39_07655"/>
<evidence type="ECO:0000313" key="4">
    <source>
        <dbReference type="Proteomes" id="UP000217154"/>
    </source>
</evidence>
<evidence type="ECO:0000256" key="1">
    <source>
        <dbReference type="ARBA" id="ARBA00007227"/>
    </source>
</evidence>
<accession>A0A250DFG6</accession>
<dbReference type="PROSITE" id="PS50943">
    <property type="entry name" value="HTH_CROC1"/>
    <property type="match status" value="1"/>
</dbReference>
<evidence type="ECO:0000313" key="3">
    <source>
        <dbReference type="EMBL" id="ATA53107.1"/>
    </source>
</evidence>
<dbReference type="InterPro" id="IPR010359">
    <property type="entry name" value="IrrE_HExxH"/>
</dbReference>
<gene>
    <name evidence="3" type="ORF">CKY39_07655</name>
</gene>
<dbReference type="GO" id="GO:0003677">
    <property type="term" value="F:DNA binding"/>
    <property type="evidence" value="ECO:0007669"/>
    <property type="project" value="InterPro"/>
</dbReference>
<dbReference type="InterPro" id="IPR052345">
    <property type="entry name" value="Rad_response_metalloprotease"/>
</dbReference>
<dbReference type="RefSeq" id="WP_095743987.1">
    <property type="nucleotide sequence ID" value="NZ_CP023284.1"/>
</dbReference>
<dbReference type="InterPro" id="IPR001387">
    <property type="entry name" value="Cro/C1-type_HTH"/>
</dbReference>
<dbReference type="CDD" id="cd00093">
    <property type="entry name" value="HTH_XRE"/>
    <property type="match status" value="1"/>
</dbReference>
<feature type="domain" description="HTH cro/C1-type" evidence="2">
    <location>
        <begin position="8"/>
        <end position="63"/>
    </location>
</feature>
<dbReference type="Proteomes" id="UP000217154">
    <property type="component" value="Chromosome"/>
</dbReference>
<dbReference type="PANTHER" id="PTHR43236">
    <property type="entry name" value="ANTITOXIN HIGA1"/>
    <property type="match status" value="1"/>
</dbReference>